<reference evidence="2" key="1">
    <citation type="journal article" date="2019" name="Int. J. Syst. Evol. Microbiol.">
        <title>The Global Catalogue of Microorganisms (GCM) 10K type strain sequencing project: providing services to taxonomists for standard genome sequencing and annotation.</title>
        <authorList>
            <consortium name="The Broad Institute Genomics Platform"/>
            <consortium name="The Broad Institute Genome Sequencing Center for Infectious Disease"/>
            <person name="Wu L."/>
            <person name="Ma J."/>
        </authorList>
    </citation>
    <scope>NUCLEOTIDE SEQUENCE [LARGE SCALE GENOMIC DNA]</scope>
    <source>
        <strain evidence="2">CGMCC 1.15111</strain>
    </source>
</reference>
<dbReference type="Proteomes" id="UP000658258">
    <property type="component" value="Unassembled WGS sequence"/>
</dbReference>
<protein>
    <submittedName>
        <fullName evidence="1">Uncharacterized protein</fullName>
    </submittedName>
</protein>
<accession>A0ABQ3I8B3</accession>
<keyword evidence="2" id="KW-1185">Reference proteome</keyword>
<comment type="caution">
    <text evidence="1">The sequence shown here is derived from an EMBL/GenBank/DDBJ whole genome shotgun (WGS) entry which is preliminary data.</text>
</comment>
<sequence>MTVNQAMVKGQNLKKFRTAKVEIDEIHDSSTSTPPFLKREAWGLDPNELFQKPIPLPPFAKGEKEV</sequence>
<evidence type="ECO:0000313" key="2">
    <source>
        <dbReference type="Proteomes" id="UP000658258"/>
    </source>
</evidence>
<evidence type="ECO:0000313" key="1">
    <source>
        <dbReference type="EMBL" id="GHE72881.1"/>
    </source>
</evidence>
<dbReference type="EMBL" id="BNAG01000004">
    <property type="protein sequence ID" value="GHE72881.1"/>
    <property type="molecule type" value="Genomic_DNA"/>
</dbReference>
<gene>
    <name evidence="1" type="ORF">GCM10011340_31680</name>
</gene>
<organism evidence="1 2">
    <name type="scientific">Roseivirga thermotolerans</name>
    <dbReference type="NCBI Taxonomy" id="1758176"/>
    <lineage>
        <taxon>Bacteria</taxon>
        <taxon>Pseudomonadati</taxon>
        <taxon>Bacteroidota</taxon>
        <taxon>Cytophagia</taxon>
        <taxon>Cytophagales</taxon>
        <taxon>Roseivirgaceae</taxon>
        <taxon>Roseivirga</taxon>
    </lineage>
</organism>
<name>A0ABQ3I8B3_9BACT</name>
<proteinExistence type="predicted"/>